<protein>
    <submittedName>
        <fullName evidence="1">Uncharacterized protein</fullName>
    </submittedName>
</protein>
<proteinExistence type="predicted"/>
<evidence type="ECO:0000313" key="2">
    <source>
        <dbReference type="Proteomes" id="UP000234331"/>
    </source>
</evidence>
<reference evidence="1 2" key="1">
    <citation type="submission" date="2017-06" db="EMBL/GenBank/DDBJ databases">
        <authorList>
            <person name="Kim H.J."/>
            <person name="Triplett B.A."/>
        </authorList>
    </citation>
    <scope>NUCLEOTIDE SEQUENCE [LARGE SCALE GENOMIC DNA]</scope>
    <source>
        <strain evidence="1">FRACA_ARgP5</strain>
    </source>
</reference>
<gene>
    <name evidence="1" type="ORF">FRACA_280023</name>
</gene>
<dbReference type="Proteomes" id="UP000234331">
    <property type="component" value="Unassembled WGS sequence"/>
</dbReference>
<name>A0A2I2KT06_9ACTN</name>
<organism evidence="1 2">
    <name type="scientific">Frankia canadensis</name>
    <dbReference type="NCBI Taxonomy" id="1836972"/>
    <lineage>
        <taxon>Bacteria</taxon>
        <taxon>Bacillati</taxon>
        <taxon>Actinomycetota</taxon>
        <taxon>Actinomycetes</taxon>
        <taxon>Frankiales</taxon>
        <taxon>Frankiaceae</taxon>
        <taxon>Frankia</taxon>
    </lineage>
</organism>
<sequence length="56" mass="5959">MGSMLVIHSLTPFGDSSLEISSSKVSYQRVMCPSRQATVTVMSPLRQPGGSSTDGR</sequence>
<dbReference type="EMBL" id="FZMO01000201">
    <property type="protein sequence ID" value="SNQ48801.1"/>
    <property type="molecule type" value="Genomic_DNA"/>
</dbReference>
<accession>A0A2I2KT06</accession>
<evidence type="ECO:0000313" key="1">
    <source>
        <dbReference type="EMBL" id="SNQ48801.1"/>
    </source>
</evidence>
<dbReference type="AlphaFoldDB" id="A0A2I2KT06"/>
<keyword evidence="2" id="KW-1185">Reference proteome</keyword>